<comment type="caution">
    <text evidence="2">The sequence shown here is derived from an EMBL/GenBank/DDBJ whole genome shotgun (WGS) entry which is preliminary data.</text>
</comment>
<evidence type="ECO:0000313" key="3">
    <source>
        <dbReference type="EMBL" id="RHN16195.1"/>
    </source>
</evidence>
<protein>
    <submittedName>
        <fullName evidence="2">Phage repressor protein/antirepressor Ant</fullName>
    </submittedName>
</protein>
<dbReference type="AlphaFoldDB" id="A0A374MWC0"/>
<dbReference type="InterPro" id="IPR005039">
    <property type="entry name" value="Ant_C"/>
</dbReference>
<dbReference type="Proteomes" id="UP000262524">
    <property type="component" value="Unassembled WGS sequence"/>
</dbReference>
<gene>
    <name evidence="3" type="ORF">DWZ29_03560</name>
    <name evidence="2" type="ORF">DXD91_15775</name>
</gene>
<name>A0A374MWC0_9FIRM</name>
<dbReference type="EMBL" id="QSOE01000208">
    <property type="protein sequence ID" value="RGI75756.1"/>
    <property type="molecule type" value="Genomic_DNA"/>
</dbReference>
<evidence type="ECO:0000313" key="5">
    <source>
        <dbReference type="Proteomes" id="UP000283700"/>
    </source>
</evidence>
<evidence type="ECO:0000313" key="2">
    <source>
        <dbReference type="EMBL" id="RGI75756.1"/>
    </source>
</evidence>
<evidence type="ECO:0000313" key="4">
    <source>
        <dbReference type="Proteomes" id="UP000262524"/>
    </source>
</evidence>
<proteinExistence type="predicted"/>
<accession>A0A374MWC0</accession>
<dbReference type="Pfam" id="PF02498">
    <property type="entry name" value="Bro-N"/>
    <property type="match status" value="1"/>
</dbReference>
<dbReference type="Proteomes" id="UP000283700">
    <property type="component" value="Unassembled WGS sequence"/>
</dbReference>
<feature type="domain" description="Bro-N" evidence="1">
    <location>
        <begin position="1"/>
        <end position="111"/>
    </location>
</feature>
<dbReference type="GO" id="GO:0003677">
    <property type="term" value="F:DNA binding"/>
    <property type="evidence" value="ECO:0007669"/>
    <property type="project" value="InterPro"/>
</dbReference>
<dbReference type="SMART" id="SM01040">
    <property type="entry name" value="Bro-N"/>
    <property type="match status" value="1"/>
</dbReference>
<dbReference type="Pfam" id="PF03374">
    <property type="entry name" value="ANT"/>
    <property type="match status" value="1"/>
</dbReference>
<dbReference type="PANTHER" id="PTHR36180">
    <property type="entry name" value="DNA-BINDING PROTEIN-RELATED-RELATED"/>
    <property type="match status" value="1"/>
</dbReference>
<evidence type="ECO:0000259" key="1">
    <source>
        <dbReference type="PROSITE" id="PS51750"/>
    </source>
</evidence>
<dbReference type="EMBL" id="QRQO01000006">
    <property type="protein sequence ID" value="RHN16195.1"/>
    <property type="molecule type" value="Genomic_DNA"/>
</dbReference>
<dbReference type="PROSITE" id="PS51750">
    <property type="entry name" value="BRO_N"/>
    <property type="match status" value="1"/>
</dbReference>
<reference evidence="4 5" key="1">
    <citation type="submission" date="2018-08" db="EMBL/GenBank/DDBJ databases">
        <title>A genome reference for cultivated species of the human gut microbiota.</title>
        <authorList>
            <person name="Zou Y."/>
            <person name="Xue W."/>
            <person name="Luo G."/>
        </authorList>
    </citation>
    <scope>NUCLEOTIDE SEQUENCE [LARGE SCALE GENOMIC DNA]</scope>
    <source>
        <strain evidence="3 5">AF31-17AC</strain>
        <strain evidence="2 4">TM10-1AC</strain>
    </source>
</reference>
<dbReference type="InterPro" id="IPR003497">
    <property type="entry name" value="BRO_N_domain"/>
</dbReference>
<sequence length="256" mass="29603">MNNIKMFEGHKVEVFELNGRVLFNSKHVGKCLDLSESAVRNYLAQMNQKQAIIVKNSDVRDKDIRKLNNAGEKFLTESGVYKLVFKSRKPSAERFSDWVADEVLPSIRKHGAYMTQETLEKALTSPDFLIQLATKLKEEQEARKQAEFKLEEQEPLVAFANKVSDSSNLIDMGKLAKLLNDEHIKIGRNKLFQWLREQKILMKSNIPYQRYIDSGYFQVKESTFKTPYGEKTAQTTYVTGKGQIYITEKLRKCYSI</sequence>
<organism evidence="2 4">
    <name type="scientific">Anaerobutyricum hallii</name>
    <dbReference type="NCBI Taxonomy" id="39488"/>
    <lineage>
        <taxon>Bacteria</taxon>
        <taxon>Bacillati</taxon>
        <taxon>Bacillota</taxon>
        <taxon>Clostridia</taxon>
        <taxon>Lachnospirales</taxon>
        <taxon>Lachnospiraceae</taxon>
        <taxon>Anaerobutyricum</taxon>
    </lineage>
</organism>
<dbReference type="RefSeq" id="WP_117983782.1">
    <property type="nucleotide sequence ID" value="NZ_QRQO01000006.1"/>
</dbReference>
<dbReference type="PANTHER" id="PTHR36180:SF2">
    <property type="entry name" value="BRO FAMILY PROTEIN"/>
    <property type="match status" value="1"/>
</dbReference>